<reference evidence="2 3" key="2">
    <citation type="submission" date="2024-07" db="EMBL/GenBank/DDBJ databases">
        <authorList>
            <person name="Akdeniz Z."/>
        </authorList>
    </citation>
    <scope>NUCLEOTIDE SEQUENCE [LARGE SCALE GENOMIC DNA]</scope>
</reference>
<protein>
    <submittedName>
        <fullName evidence="1">Leucine-rich repeat domain superfamily</fullName>
    </submittedName>
    <submittedName>
        <fullName evidence="2">Leucine-rich_repeat domain superfamily</fullName>
    </submittedName>
</protein>
<evidence type="ECO:0000313" key="2">
    <source>
        <dbReference type="EMBL" id="CAL6073286.1"/>
    </source>
</evidence>
<dbReference type="AlphaFoldDB" id="A0AA86NGI9"/>
<name>A0AA86NGI9_9EUKA</name>
<accession>A0AA86NGI9</accession>
<evidence type="ECO:0000313" key="1">
    <source>
        <dbReference type="EMBL" id="CAI9918908.1"/>
    </source>
</evidence>
<dbReference type="PROSITE" id="PS51450">
    <property type="entry name" value="LRR"/>
    <property type="match status" value="1"/>
</dbReference>
<dbReference type="InterPro" id="IPR001611">
    <property type="entry name" value="Leu-rich_rpt"/>
</dbReference>
<reference evidence="1" key="1">
    <citation type="submission" date="2023-06" db="EMBL/GenBank/DDBJ databases">
        <authorList>
            <person name="Kurt Z."/>
        </authorList>
    </citation>
    <scope>NUCLEOTIDE SEQUENCE</scope>
</reference>
<dbReference type="Gene3D" id="3.80.10.10">
    <property type="entry name" value="Ribonuclease Inhibitor"/>
    <property type="match status" value="1"/>
</dbReference>
<sequence>MYIYGDQELRDLRFVSGLGVTDLSLYNCQNAHALRAPANLRRFQHYGSALKTAKGVERLVELEYLNYDDNGSIVELNVRGLVKLKQLHVRRNKIRDLSGIDYLKAKGCCNGGLNISGQKQPTQEEINEARLW</sequence>
<dbReference type="EMBL" id="CAXDID020000300">
    <property type="protein sequence ID" value="CAL6073286.1"/>
    <property type="molecule type" value="Genomic_DNA"/>
</dbReference>
<keyword evidence="3" id="KW-1185">Reference proteome</keyword>
<dbReference type="Proteomes" id="UP001642409">
    <property type="component" value="Unassembled WGS sequence"/>
</dbReference>
<dbReference type="InterPro" id="IPR032675">
    <property type="entry name" value="LRR_dom_sf"/>
</dbReference>
<dbReference type="EMBL" id="CATOUU010000169">
    <property type="protein sequence ID" value="CAI9918908.1"/>
    <property type="molecule type" value="Genomic_DNA"/>
</dbReference>
<evidence type="ECO:0000313" key="3">
    <source>
        <dbReference type="Proteomes" id="UP001642409"/>
    </source>
</evidence>
<gene>
    <name evidence="2" type="ORF">HINF_LOCUS56030</name>
    <name evidence="1" type="ORF">HINF_LOCUS6553</name>
</gene>
<dbReference type="SUPFAM" id="SSF52058">
    <property type="entry name" value="L domain-like"/>
    <property type="match status" value="1"/>
</dbReference>
<comment type="caution">
    <text evidence="1">The sequence shown here is derived from an EMBL/GenBank/DDBJ whole genome shotgun (WGS) entry which is preliminary data.</text>
</comment>
<proteinExistence type="predicted"/>
<organism evidence="1">
    <name type="scientific">Hexamita inflata</name>
    <dbReference type="NCBI Taxonomy" id="28002"/>
    <lineage>
        <taxon>Eukaryota</taxon>
        <taxon>Metamonada</taxon>
        <taxon>Diplomonadida</taxon>
        <taxon>Hexamitidae</taxon>
        <taxon>Hexamitinae</taxon>
        <taxon>Hexamita</taxon>
    </lineage>
</organism>